<dbReference type="WormBase" id="SRAE_1000316800">
    <property type="protein sequence ID" value="SRP07942"/>
    <property type="gene ID" value="WBGene00259785"/>
</dbReference>
<evidence type="ECO:0000313" key="5">
    <source>
        <dbReference type="WormBase" id="SRAE_1000316800"/>
    </source>
</evidence>
<proteinExistence type="predicted"/>
<evidence type="ECO:0000313" key="2">
    <source>
        <dbReference type="EMBL" id="CEF64915.1"/>
    </source>
</evidence>
<accession>A0A090LBK8</accession>
<dbReference type="EMBL" id="LN609528">
    <property type="protein sequence ID" value="CEF64915.1"/>
    <property type="molecule type" value="Genomic_DNA"/>
</dbReference>
<dbReference type="CTD" id="36377280"/>
<keyword evidence="3" id="KW-1185">Reference proteome</keyword>
<dbReference type="Proteomes" id="UP000035682">
    <property type="component" value="Unplaced"/>
</dbReference>
<sequence length="232" mass="26962">MNKKITKKNTLKDTISKKKKCKNSGDNNQVQRQINNEYILNELYTCIEKTDEDLDKTSTNDSNKNSNIFKNKVLSKKNSIKNDIDKKTKSEHKNNLVNDSCIDNMAKTSEHMIEIETVNDVSKDQTIGNKSIHKNSLRRRQKTYPTLEDVLSSERNTNVITTESLKNHKKKLEKNENCKNENNKNFIDENIHTKEVDYTMMDECTNKKSTVGYKTSSISQMTDEHKIEKTIY</sequence>
<dbReference type="GeneID" id="36377280"/>
<gene>
    <name evidence="2 4 5" type="ORF">SRAE_1000316800</name>
</gene>
<reference evidence="4" key="2">
    <citation type="submission" date="2020-12" db="UniProtKB">
        <authorList>
            <consortium name="WormBaseParasite"/>
        </authorList>
    </citation>
    <scope>IDENTIFICATION</scope>
</reference>
<name>A0A090LBK8_STRRB</name>
<dbReference type="AlphaFoldDB" id="A0A090LBK8"/>
<organism evidence="2">
    <name type="scientific">Strongyloides ratti</name>
    <name type="common">Parasitic roundworm</name>
    <dbReference type="NCBI Taxonomy" id="34506"/>
    <lineage>
        <taxon>Eukaryota</taxon>
        <taxon>Metazoa</taxon>
        <taxon>Ecdysozoa</taxon>
        <taxon>Nematoda</taxon>
        <taxon>Chromadorea</taxon>
        <taxon>Rhabditida</taxon>
        <taxon>Tylenchina</taxon>
        <taxon>Panagrolaimomorpha</taxon>
        <taxon>Strongyloidoidea</taxon>
        <taxon>Strongyloididae</taxon>
        <taxon>Strongyloides</taxon>
    </lineage>
</organism>
<reference evidence="2 3" key="1">
    <citation type="submission" date="2014-09" db="EMBL/GenBank/DDBJ databases">
        <authorList>
            <person name="Martin A.A."/>
        </authorList>
    </citation>
    <scope>NUCLEOTIDE SEQUENCE</scope>
    <source>
        <strain evidence="3">ED321</strain>
        <strain evidence="2">ED321 Heterogonic</strain>
    </source>
</reference>
<dbReference type="WBParaSite" id="SRAE_1000316800.1">
    <property type="protein sequence ID" value="SRAE_1000316800.1"/>
    <property type="gene ID" value="WBGene00259785"/>
</dbReference>
<evidence type="ECO:0000313" key="3">
    <source>
        <dbReference type="Proteomes" id="UP000035682"/>
    </source>
</evidence>
<feature type="region of interest" description="Disordered" evidence="1">
    <location>
        <begin position="1"/>
        <end position="29"/>
    </location>
</feature>
<evidence type="ECO:0000256" key="1">
    <source>
        <dbReference type="SAM" id="MobiDB-lite"/>
    </source>
</evidence>
<dbReference type="RefSeq" id="XP_024504116.1">
    <property type="nucleotide sequence ID" value="XM_024650327.1"/>
</dbReference>
<evidence type="ECO:0000313" key="4">
    <source>
        <dbReference type="WBParaSite" id="SRAE_1000316800.1"/>
    </source>
</evidence>
<protein>
    <submittedName>
        <fullName evidence="2 4">Uncharacterized protein</fullName>
    </submittedName>
</protein>